<evidence type="ECO:0000313" key="1">
    <source>
        <dbReference type="EMBL" id="CAF0714290.1"/>
    </source>
</evidence>
<proteinExistence type="predicted"/>
<dbReference type="EMBL" id="CAJNON010000001">
    <property type="protein sequence ID" value="CAF0731678.1"/>
    <property type="molecule type" value="Genomic_DNA"/>
</dbReference>
<dbReference type="AlphaFoldDB" id="A0A818MMX0"/>
<accession>A0A818MMX0</accession>
<reference evidence="5" key="1">
    <citation type="submission" date="2021-02" db="EMBL/GenBank/DDBJ databases">
        <authorList>
            <person name="Nowell W R."/>
        </authorList>
    </citation>
    <scope>NUCLEOTIDE SEQUENCE</scope>
</reference>
<sequence>MIHVRIDNHHSTAVDIYVNISEKNMITSSSPISSNDEHIYDHLVHNENYLPRQSKIVKNRTDSNQSINKKNYTLQQVLDNVETIQKQYEKVIHTRTTSSTPTCFFSFKQITKILKNLRTIKTAKTNEEIIETSYSENKSPFIFGGETLQWIALPQDDDDDDHIYENEFIQ</sequence>
<dbReference type="Proteomes" id="UP000663868">
    <property type="component" value="Unassembled WGS sequence"/>
</dbReference>
<evidence type="ECO:0000313" key="6">
    <source>
        <dbReference type="Proteomes" id="UP000663868"/>
    </source>
</evidence>
<dbReference type="OrthoDB" id="10033266at2759"/>
<evidence type="ECO:0000313" key="3">
    <source>
        <dbReference type="EMBL" id="CAF0731678.1"/>
    </source>
</evidence>
<dbReference type="Proteomes" id="UP000663891">
    <property type="component" value="Unassembled WGS sequence"/>
</dbReference>
<protein>
    <submittedName>
        <fullName evidence="5">Uncharacterized protein</fullName>
    </submittedName>
</protein>
<evidence type="ECO:0000313" key="2">
    <source>
        <dbReference type="EMBL" id="CAF0725051.1"/>
    </source>
</evidence>
<dbReference type="EMBL" id="CAJOBB010000163">
    <property type="protein sequence ID" value="CAF3591907.1"/>
    <property type="molecule type" value="Genomic_DNA"/>
</dbReference>
<evidence type="ECO:0000313" key="4">
    <source>
        <dbReference type="EMBL" id="CAF3506094.1"/>
    </source>
</evidence>
<gene>
    <name evidence="1" type="ORF">IZO911_LOCUS626</name>
    <name evidence="2" type="ORF">JYZ213_LOCUS692</name>
    <name evidence="5" type="ORF">KXQ929_LOCUS4669</name>
    <name evidence="4" type="ORF">OKA104_LOCUS1774</name>
    <name evidence="3" type="ORF">VCS650_LOCUS24</name>
</gene>
<organism evidence="5 6">
    <name type="scientific">Adineta steineri</name>
    <dbReference type="NCBI Taxonomy" id="433720"/>
    <lineage>
        <taxon>Eukaryota</taxon>
        <taxon>Metazoa</taxon>
        <taxon>Spiralia</taxon>
        <taxon>Gnathifera</taxon>
        <taxon>Rotifera</taxon>
        <taxon>Eurotatoria</taxon>
        <taxon>Bdelloidea</taxon>
        <taxon>Adinetida</taxon>
        <taxon>Adinetidae</taxon>
        <taxon>Adineta</taxon>
    </lineage>
</organism>
<comment type="caution">
    <text evidence="5">The sequence shown here is derived from an EMBL/GenBank/DDBJ whole genome shotgun (WGS) entry which is preliminary data.</text>
</comment>
<dbReference type="EMBL" id="CAJNOG010000003">
    <property type="protein sequence ID" value="CAF0725051.1"/>
    <property type="molecule type" value="Genomic_DNA"/>
</dbReference>
<name>A0A818MMX0_9BILA</name>
<evidence type="ECO:0000313" key="5">
    <source>
        <dbReference type="EMBL" id="CAF3591907.1"/>
    </source>
</evidence>
<dbReference type="Proteomes" id="UP000663860">
    <property type="component" value="Unassembled WGS sequence"/>
</dbReference>
<dbReference type="EMBL" id="CAJOAY010000045">
    <property type="protein sequence ID" value="CAF3506094.1"/>
    <property type="molecule type" value="Genomic_DNA"/>
</dbReference>
<dbReference type="Proteomes" id="UP000663881">
    <property type="component" value="Unassembled WGS sequence"/>
</dbReference>
<dbReference type="EMBL" id="CAJNOE010000003">
    <property type="protein sequence ID" value="CAF0714290.1"/>
    <property type="molecule type" value="Genomic_DNA"/>
</dbReference>
<dbReference type="Proteomes" id="UP000663845">
    <property type="component" value="Unassembled WGS sequence"/>
</dbReference>